<dbReference type="EC" id="5.2.1.8" evidence="7"/>
<keyword evidence="10" id="KW-1185">Reference proteome</keyword>
<dbReference type="GO" id="GO:0050821">
    <property type="term" value="P:protein stabilization"/>
    <property type="evidence" value="ECO:0007669"/>
    <property type="project" value="InterPro"/>
</dbReference>
<dbReference type="SUPFAM" id="SSF109998">
    <property type="entry name" value="Triger factor/SurA peptide-binding domain-like"/>
    <property type="match status" value="1"/>
</dbReference>
<dbReference type="InterPro" id="IPR015391">
    <property type="entry name" value="SurA_N"/>
</dbReference>
<name>A0A1H6FIM1_9GAMM</name>
<reference evidence="9 10" key="1">
    <citation type="submission" date="2016-10" db="EMBL/GenBank/DDBJ databases">
        <authorList>
            <person name="de Groot N.N."/>
        </authorList>
    </citation>
    <scope>NUCLEOTIDE SEQUENCE [LARGE SCALE GENOMIC DNA]</scope>
    <source>
        <strain evidence="9">MBHS1</strain>
    </source>
</reference>
<evidence type="ECO:0000313" key="10">
    <source>
        <dbReference type="Proteomes" id="UP000236724"/>
    </source>
</evidence>
<evidence type="ECO:0000259" key="8">
    <source>
        <dbReference type="PROSITE" id="PS50198"/>
    </source>
</evidence>
<dbReference type="AlphaFoldDB" id="A0A1H6FIM1"/>
<evidence type="ECO:0000256" key="6">
    <source>
        <dbReference type="ARBA" id="ARBA00023235"/>
    </source>
</evidence>
<keyword evidence="1 7" id="KW-0732">Signal</keyword>
<dbReference type="InterPro" id="IPR023058">
    <property type="entry name" value="PPIase_PpiC_CS"/>
</dbReference>
<organism evidence="9 10">
    <name type="scientific">Candidatus Venteria ishoeyi</name>
    <dbReference type="NCBI Taxonomy" id="1899563"/>
    <lineage>
        <taxon>Bacteria</taxon>
        <taxon>Pseudomonadati</taxon>
        <taxon>Pseudomonadota</taxon>
        <taxon>Gammaproteobacteria</taxon>
        <taxon>Thiotrichales</taxon>
        <taxon>Thiotrichaceae</taxon>
        <taxon>Venteria</taxon>
    </lineage>
</organism>
<keyword evidence="4 7" id="KW-0697">Rotamase</keyword>
<dbReference type="PANTHER" id="PTHR47637">
    <property type="entry name" value="CHAPERONE SURA"/>
    <property type="match status" value="1"/>
</dbReference>
<keyword evidence="2 7" id="KW-0677">Repeat</keyword>
<dbReference type="InterPro" id="IPR046357">
    <property type="entry name" value="PPIase_dom_sf"/>
</dbReference>
<evidence type="ECO:0000313" key="9">
    <source>
        <dbReference type="EMBL" id="SEH08966.1"/>
    </source>
</evidence>
<keyword evidence="5 7" id="KW-0143">Chaperone</keyword>
<dbReference type="Pfam" id="PF00639">
    <property type="entry name" value="Rotamase"/>
    <property type="match status" value="2"/>
</dbReference>
<dbReference type="PROSITE" id="PS50198">
    <property type="entry name" value="PPIC_PPIASE_2"/>
    <property type="match status" value="2"/>
</dbReference>
<comment type="function">
    <text evidence="7">Chaperone involved in the correct folding and assembly of outer membrane proteins. Recognizes specific patterns of aromatic residues and the orientation of their side chains, which are found more frequently in integral outer membrane proteins. May act in both early periplasmic and late outer membrane-associated steps of protein maturation.</text>
</comment>
<keyword evidence="6 7" id="KW-0413">Isomerase</keyword>
<dbReference type="Pfam" id="PF09312">
    <property type="entry name" value="SurA_N"/>
    <property type="match status" value="1"/>
</dbReference>
<dbReference type="Gene3D" id="1.10.4030.10">
    <property type="entry name" value="Porin chaperone SurA, peptide-binding domain"/>
    <property type="match status" value="1"/>
</dbReference>
<dbReference type="GO" id="GO:0030288">
    <property type="term" value="C:outer membrane-bounded periplasmic space"/>
    <property type="evidence" value="ECO:0007669"/>
    <property type="project" value="InterPro"/>
</dbReference>
<dbReference type="Gene3D" id="3.10.50.40">
    <property type="match status" value="2"/>
</dbReference>
<dbReference type="SUPFAM" id="SSF54534">
    <property type="entry name" value="FKBP-like"/>
    <property type="match status" value="2"/>
</dbReference>
<comment type="catalytic activity">
    <reaction evidence="7">
        <text>[protein]-peptidylproline (omega=180) = [protein]-peptidylproline (omega=0)</text>
        <dbReference type="Rhea" id="RHEA:16237"/>
        <dbReference type="Rhea" id="RHEA-COMP:10747"/>
        <dbReference type="Rhea" id="RHEA-COMP:10748"/>
        <dbReference type="ChEBI" id="CHEBI:83833"/>
        <dbReference type="ChEBI" id="CHEBI:83834"/>
        <dbReference type="EC" id="5.2.1.8"/>
    </reaction>
</comment>
<dbReference type="GO" id="GO:0042277">
    <property type="term" value="F:peptide binding"/>
    <property type="evidence" value="ECO:0007669"/>
    <property type="project" value="InterPro"/>
</dbReference>
<dbReference type="GO" id="GO:0043165">
    <property type="term" value="P:Gram-negative-bacterium-type cell outer membrane assembly"/>
    <property type="evidence" value="ECO:0007669"/>
    <property type="project" value="InterPro"/>
</dbReference>
<evidence type="ECO:0000256" key="3">
    <source>
        <dbReference type="ARBA" id="ARBA00022764"/>
    </source>
</evidence>
<feature type="signal peptide" evidence="7">
    <location>
        <begin position="1"/>
        <end position="32"/>
    </location>
</feature>
<comment type="domain">
    <text evidence="7">The PPIase activity resides only in the second parvulin domain. The N-terminal region and the C-terminal tail are necessary and sufficient for the chaperone activity of SurA. The PPIase activity is dispensable for SurA to function as a chaperone. The N-terminal region and the C-terminal tail are also required for porin recognition.</text>
</comment>
<feature type="domain" description="PpiC" evidence="8">
    <location>
        <begin position="299"/>
        <end position="398"/>
    </location>
</feature>
<feature type="chain" id="PRO_5015012183" description="Chaperone SurA" evidence="7">
    <location>
        <begin position="33"/>
        <end position="443"/>
    </location>
</feature>
<dbReference type="EMBL" id="FMSV02000557">
    <property type="protein sequence ID" value="SEH08966.1"/>
    <property type="molecule type" value="Genomic_DNA"/>
</dbReference>
<evidence type="ECO:0000256" key="7">
    <source>
        <dbReference type="HAMAP-Rule" id="MF_01183"/>
    </source>
</evidence>
<dbReference type="GO" id="GO:0003755">
    <property type="term" value="F:peptidyl-prolyl cis-trans isomerase activity"/>
    <property type="evidence" value="ECO:0007669"/>
    <property type="project" value="UniProtKB-UniRule"/>
</dbReference>
<dbReference type="Proteomes" id="UP000236724">
    <property type="component" value="Unassembled WGS sequence"/>
</dbReference>
<gene>
    <name evidence="7 9" type="primary">surA</name>
    <name evidence="9" type="ORF">MBHS_04859</name>
</gene>
<dbReference type="GO" id="GO:0051082">
    <property type="term" value="F:unfolded protein binding"/>
    <property type="evidence" value="ECO:0007669"/>
    <property type="project" value="UniProtKB-UniRule"/>
</dbReference>
<dbReference type="InterPro" id="IPR000297">
    <property type="entry name" value="PPIase_PpiC"/>
</dbReference>
<sequence precursor="true">MKQSVNTLMTPILSFPIAVISSLFVLFSLAQAAAENTNSDERLDWIVAVVNDEVITHTALEKETQNIIQQLRQQGTGIPPMDALQSQVLERMILEQLQLQLAEKNGIRVGDNELNDALRNVATQNQLSLASFRNQLEQQGVPYTEFRDEVRKELTLRNLQQRQVQTRVTVTERDIDNLLTNLNRQGGTRQEYHLLHILIALPEAASPEDIADKKAHAQQVLEQLRNGADFRKISVTYSDSRRALEGGDLGWRRGNELPGLFADTVTDMEAGDISELLHNASGFHIVKLEAKRSGNQSIITQTHARHMLLKTNEVVSDDNAEQRLRNLQERVREGQSFEDLAKAHSDDTASAAKGGDLGWVSPGQMVPEFEEQMQTLSVGDISPPFKSRYGWHIIQVLERRQHDNSEQALRSKASTIIRQRKGEEELQNWLRQLRDEAYVDLRL</sequence>
<dbReference type="PANTHER" id="PTHR47637:SF1">
    <property type="entry name" value="CHAPERONE SURA"/>
    <property type="match status" value="1"/>
</dbReference>
<evidence type="ECO:0000256" key="5">
    <source>
        <dbReference type="ARBA" id="ARBA00023186"/>
    </source>
</evidence>
<accession>A0A1H6FIM1</accession>
<dbReference type="RefSeq" id="WP_286019598.1">
    <property type="nucleotide sequence ID" value="NZ_FMSV02000557.1"/>
</dbReference>
<feature type="domain" description="PpiC" evidence="8">
    <location>
        <begin position="189"/>
        <end position="290"/>
    </location>
</feature>
<proteinExistence type="inferred from homology"/>
<dbReference type="HAMAP" id="MF_01183">
    <property type="entry name" value="Chaperone_SurA"/>
    <property type="match status" value="1"/>
</dbReference>
<dbReference type="PROSITE" id="PS01096">
    <property type="entry name" value="PPIC_PPIASE_1"/>
    <property type="match status" value="1"/>
</dbReference>
<protein>
    <recommendedName>
        <fullName evidence="7">Chaperone SurA</fullName>
    </recommendedName>
    <alternativeName>
        <fullName evidence="7">Peptidyl-prolyl cis-trans isomerase SurA</fullName>
        <shortName evidence="7">PPIase SurA</shortName>
        <ecNumber evidence="7">5.2.1.8</ecNumber>
    </alternativeName>
    <alternativeName>
        <fullName evidence="7">Rotamase SurA</fullName>
    </alternativeName>
</protein>
<dbReference type="InterPro" id="IPR023034">
    <property type="entry name" value="PPIase_SurA"/>
</dbReference>
<dbReference type="GO" id="GO:0006457">
    <property type="term" value="P:protein folding"/>
    <property type="evidence" value="ECO:0007669"/>
    <property type="project" value="UniProtKB-UniRule"/>
</dbReference>
<dbReference type="InterPro" id="IPR027304">
    <property type="entry name" value="Trigger_fact/SurA_dom_sf"/>
</dbReference>
<evidence type="ECO:0000256" key="4">
    <source>
        <dbReference type="ARBA" id="ARBA00023110"/>
    </source>
</evidence>
<dbReference type="InterPro" id="IPR050280">
    <property type="entry name" value="OMP_Chaperone_SurA"/>
</dbReference>
<evidence type="ECO:0000256" key="1">
    <source>
        <dbReference type="ARBA" id="ARBA00022729"/>
    </source>
</evidence>
<evidence type="ECO:0000256" key="2">
    <source>
        <dbReference type="ARBA" id="ARBA00022737"/>
    </source>
</evidence>
<comment type="subcellular location">
    <subcellularLocation>
        <location evidence="7">Periplasm</location>
    </subcellularLocation>
    <text evidence="7">Is capable of associating with the outer membrane.</text>
</comment>
<keyword evidence="3 7" id="KW-0574">Periplasm</keyword>